<reference evidence="1 2" key="1">
    <citation type="submission" date="2019-04" db="EMBL/GenBank/DDBJ databases">
        <title>Draft genome of the big-headed turtle Platysternon megacephalum.</title>
        <authorList>
            <person name="Gong S."/>
        </authorList>
    </citation>
    <scope>NUCLEOTIDE SEQUENCE [LARGE SCALE GENOMIC DNA]</scope>
    <source>
        <strain evidence="1">DO16091913</strain>
        <tissue evidence="1">Muscle</tissue>
    </source>
</reference>
<protein>
    <submittedName>
        <fullName evidence="1">Serine/arginine-rich splicing factor 3</fullName>
    </submittedName>
</protein>
<dbReference type="EMBL" id="QXTE01000235">
    <property type="protein sequence ID" value="TFK01238.1"/>
    <property type="molecule type" value="Genomic_DNA"/>
</dbReference>
<evidence type="ECO:0000313" key="2">
    <source>
        <dbReference type="Proteomes" id="UP000297703"/>
    </source>
</evidence>
<proteinExistence type="predicted"/>
<keyword evidence="2" id="KW-1185">Reference proteome</keyword>
<organism evidence="1 2">
    <name type="scientific">Platysternon megacephalum</name>
    <name type="common">big-headed turtle</name>
    <dbReference type="NCBI Taxonomy" id="55544"/>
    <lineage>
        <taxon>Eukaryota</taxon>
        <taxon>Metazoa</taxon>
        <taxon>Chordata</taxon>
        <taxon>Craniata</taxon>
        <taxon>Vertebrata</taxon>
        <taxon>Euteleostomi</taxon>
        <taxon>Archelosauria</taxon>
        <taxon>Testudinata</taxon>
        <taxon>Testudines</taxon>
        <taxon>Cryptodira</taxon>
        <taxon>Durocryptodira</taxon>
        <taxon>Testudinoidea</taxon>
        <taxon>Platysternidae</taxon>
        <taxon>Platysternon</taxon>
    </lineage>
</organism>
<comment type="caution">
    <text evidence="1">The sequence shown here is derived from an EMBL/GenBank/DDBJ whole genome shotgun (WGS) entry which is preliminary data.</text>
</comment>
<dbReference type="AlphaFoldDB" id="A0A4D9DYG4"/>
<name>A0A4D9DYG4_9SAUR</name>
<sequence>MIFCQPQKPRYNLLATDTTEHPIISSFQQVLIVLGVPSMNKENISIETHPQEHLDFI</sequence>
<gene>
    <name evidence="1" type="ORF">DR999_PMT16574</name>
</gene>
<dbReference type="Proteomes" id="UP000297703">
    <property type="component" value="Unassembled WGS sequence"/>
</dbReference>
<evidence type="ECO:0000313" key="1">
    <source>
        <dbReference type="EMBL" id="TFK01238.1"/>
    </source>
</evidence>
<reference evidence="1 2" key="2">
    <citation type="submission" date="2019-04" db="EMBL/GenBank/DDBJ databases">
        <title>The genome sequence of big-headed turtle.</title>
        <authorList>
            <person name="Gong S."/>
        </authorList>
    </citation>
    <scope>NUCLEOTIDE SEQUENCE [LARGE SCALE GENOMIC DNA]</scope>
    <source>
        <strain evidence="1">DO16091913</strain>
        <tissue evidence="1">Muscle</tissue>
    </source>
</reference>
<accession>A0A4D9DYG4</accession>